<sequence>MMNVLIVEDDIAIQQLFQVALQQLDLATTIYTSVSSAVAYQLAMENRIDIFILDIQLADYKGTDLAKQLRAIEKYAYTPMIFATALAGEELLAYRELKCYYYLIKPFTKQEVVDVLQDVIAYRRHLSTPSKQIRLEQKGFIVELNVDQILYMESFGKKVEIHLVTAEEQEQVEIVSGYSLKELKELVAGSSFVQCHRSYLINLKYSYKIDKVKSAIQLTLFQRDVPIGKKYMENVIG</sequence>
<dbReference type="Gene3D" id="3.40.50.2300">
    <property type="match status" value="1"/>
</dbReference>
<gene>
    <name evidence="4" type="ORF">ACFSJH_00740</name>
</gene>
<feature type="modified residue" description="4-aspartylphosphate" evidence="1">
    <location>
        <position position="54"/>
    </location>
</feature>
<keyword evidence="5" id="KW-1185">Reference proteome</keyword>
<organism evidence="4 5">
    <name type="scientific">Paenibacillus yanchengensis</name>
    <dbReference type="NCBI Taxonomy" id="2035833"/>
    <lineage>
        <taxon>Bacteria</taxon>
        <taxon>Bacillati</taxon>
        <taxon>Bacillota</taxon>
        <taxon>Bacilli</taxon>
        <taxon>Bacillales</taxon>
        <taxon>Paenibacillaceae</taxon>
        <taxon>Paenibacillus</taxon>
    </lineage>
</organism>
<dbReference type="Pfam" id="PF04397">
    <property type="entry name" value="LytTR"/>
    <property type="match status" value="1"/>
</dbReference>
<dbReference type="InterPro" id="IPR001789">
    <property type="entry name" value="Sig_transdc_resp-reg_receiver"/>
</dbReference>
<evidence type="ECO:0000259" key="2">
    <source>
        <dbReference type="PROSITE" id="PS50110"/>
    </source>
</evidence>
<dbReference type="Gene3D" id="2.40.50.1020">
    <property type="entry name" value="LytTr DNA-binding domain"/>
    <property type="match status" value="1"/>
</dbReference>
<dbReference type="PROSITE" id="PS50930">
    <property type="entry name" value="HTH_LYTTR"/>
    <property type="match status" value="1"/>
</dbReference>
<keyword evidence="1" id="KW-0597">Phosphoprotein</keyword>
<accession>A0ABW4YEY7</accession>
<evidence type="ECO:0000313" key="4">
    <source>
        <dbReference type="EMBL" id="MFD2114280.1"/>
    </source>
</evidence>
<dbReference type="PROSITE" id="PS50110">
    <property type="entry name" value="RESPONSE_REGULATORY"/>
    <property type="match status" value="1"/>
</dbReference>
<evidence type="ECO:0000259" key="3">
    <source>
        <dbReference type="PROSITE" id="PS50930"/>
    </source>
</evidence>
<dbReference type="InterPro" id="IPR046947">
    <property type="entry name" value="LytR-like"/>
</dbReference>
<evidence type="ECO:0000256" key="1">
    <source>
        <dbReference type="PROSITE-ProRule" id="PRU00169"/>
    </source>
</evidence>
<name>A0ABW4YEY7_9BACL</name>
<dbReference type="CDD" id="cd00156">
    <property type="entry name" value="REC"/>
    <property type="match status" value="1"/>
</dbReference>
<dbReference type="PANTHER" id="PTHR37299:SF1">
    <property type="entry name" value="STAGE 0 SPORULATION PROTEIN A HOMOLOG"/>
    <property type="match status" value="1"/>
</dbReference>
<evidence type="ECO:0000313" key="5">
    <source>
        <dbReference type="Proteomes" id="UP001597362"/>
    </source>
</evidence>
<dbReference type="SMART" id="SM00448">
    <property type="entry name" value="REC"/>
    <property type="match status" value="1"/>
</dbReference>
<reference evidence="5" key="1">
    <citation type="journal article" date="2019" name="Int. J. Syst. Evol. Microbiol.">
        <title>The Global Catalogue of Microorganisms (GCM) 10K type strain sequencing project: providing services to taxonomists for standard genome sequencing and annotation.</title>
        <authorList>
            <consortium name="The Broad Institute Genomics Platform"/>
            <consortium name="The Broad Institute Genome Sequencing Center for Infectious Disease"/>
            <person name="Wu L."/>
            <person name="Ma J."/>
        </authorList>
    </citation>
    <scope>NUCLEOTIDE SEQUENCE [LARGE SCALE GENOMIC DNA]</scope>
    <source>
        <strain evidence="5">GH52</strain>
    </source>
</reference>
<protein>
    <submittedName>
        <fullName evidence="4">LytR/AlgR family response regulator transcription factor</fullName>
    </submittedName>
</protein>
<dbReference type="PANTHER" id="PTHR37299">
    <property type="entry name" value="TRANSCRIPTIONAL REGULATOR-RELATED"/>
    <property type="match status" value="1"/>
</dbReference>
<proteinExistence type="predicted"/>
<dbReference type="EMBL" id="JBHUHO010000003">
    <property type="protein sequence ID" value="MFD2114280.1"/>
    <property type="molecule type" value="Genomic_DNA"/>
</dbReference>
<dbReference type="InterPro" id="IPR011006">
    <property type="entry name" value="CheY-like_superfamily"/>
</dbReference>
<comment type="caution">
    <text evidence="4">The sequence shown here is derived from an EMBL/GenBank/DDBJ whole genome shotgun (WGS) entry which is preliminary data.</text>
</comment>
<feature type="domain" description="HTH LytTR-type" evidence="3">
    <location>
        <begin position="133"/>
        <end position="237"/>
    </location>
</feature>
<dbReference type="InterPro" id="IPR007492">
    <property type="entry name" value="LytTR_DNA-bd_dom"/>
</dbReference>
<dbReference type="SUPFAM" id="SSF52172">
    <property type="entry name" value="CheY-like"/>
    <property type="match status" value="1"/>
</dbReference>
<feature type="domain" description="Response regulatory" evidence="2">
    <location>
        <begin position="3"/>
        <end position="120"/>
    </location>
</feature>
<dbReference type="SMART" id="SM00850">
    <property type="entry name" value="LytTR"/>
    <property type="match status" value="1"/>
</dbReference>
<dbReference type="Pfam" id="PF00072">
    <property type="entry name" value="Response_reg"/>
    <property type="match status" value="1"/>
</dbReference>
<dbReference type="Proteomes" id="UP001597362">
    <property type="component" value="Unassembled WGS sequence"/>
</dbReference>
<dbReference type="RefSeq" id="WP_377769252.1">
    <property type="nucleotide sequence ID" value="NZ_JBHUHO010000003.1"/>
</dbReference>